<protein>
    <recommendedName>
        <fullName evidence="3">AdoMet activation domain-containing protein</fullName>
    </recommendedName>
</protein>
<organism evidence="1 2">
    <name type="scientific">Leptolinea tardivitalis</name>
    <dbReference type="NCBI Taxonomy" id="229920"/>
    <lineage>
        <taxon>Bacteria</taxon>
        <taxon>Bacillati</taxon>
        <taxon>Chloroflexota</taxon>
        <taxon>Anaerolineae</taxon>
        <taxon>Anaerolineales</taxon>
        <taxon>Anaerolineaceae</taxon>
        <taxon>Leptolinea</taxon>
    </lineage>
</organism>
<dbReference type="STRING" id="229920.ADM99_10195"/>
<dbReference type="Gene3D" id="3.40.109.40">
    <property type="match status" value="1"/>
</dbReference>
<name>A0A0N8GL85_9CHLR</name>
<gene>
    <name evidence="1" type="ORF">ADM99_10195</name>
</gene>
<reference evidence="1 2" key="1">
    <citation type="submission" date="2015-07" db="EMBL/GenBank/DDBJ databases">
        <title>Genome sequence of Leptolinea tardivitalis DSM 16556.</title>
        <authorList>
            <person name="Hemp J."/>
            <person name="Ward L.M."/>
            <person name="Pace L.A."/>
            <person name="Fischer W.W."/>
        </authorList>
    </citation>
    <scope>NUCLEOTIDE SEQUENCE [LARGE SCALE GENOMIC DNA]</scope>
    <source>
        <strain evidence="1 2">YMTK-2</strain>
    </source>
</reference>
<dbReference type="GO" id="GO:0008705">
    <property type="term" value="F:methionine synthase activity"/>
    <property type="evidence" value="ECO:0007669"/>
    <property type="project" value="InterPro"/>
</dbReference>
<dbReference type="SUPFAM" id="SSF56507">
    <property type="entry name" value="Methionine synthase activation domain-like"/>
    <property type="match status" value="1"/>
</dbReference>
<dbReference type="EMBL" id="LGCK01000010">
    <property type="protein sequence ID" value="KPL71794.1"/>
    <property type="molecule type" value="Genomic_DNA"/>
</dbReference>
<dbReference type="AlphaFoldDB" id="A0A0N8GL85"/>
<evidence type="ECO:0008006" key="3">
    <source>
        <dbReference type="Google" id="ProtNLM"/>
    </source>
</evidence>
<dbReference type="Proteomes" id="UP000050430">
    <property type="component" value="Unassembled WGS sequence"/>
</dbReference>
<evidence type="ECO:0000313" key="2">
    <source>
        <dbReference type="Proteomes" id="UP000050430"/>
    </source>
</evidence>
<accession>A0A0N8GL85</accession>
<keyword evidence="2" id="KW-1185">Reference proteome</keyword>
<evidence type="ECO:0000313" key="1">
    <source>
        <dbReference type="EMBL" id="KPL71794.1"/>
    </source>
</evidence>
<dbReference type="InterPro" id="IPR037010">
    <property type="entry name" value="VitB12-dep_Met_synth_activ_sf"/>
</dbReference>
<comment type="caution">
    <text evidence="1">The sequence shown here is derived from an EMBL/GenBank/DDBJ whole genome shotgun (WGS) entry which is preliminary data.</text>
</comment>
<proteinExistence type="predicted"/>
<sequence length="279" mass="30977">MIFGRDPDILILIHSCPVFRYSFFHRIISISMKKITTMQVYTCPSGYPELIKQRLLTYQIPEVTVDRVLSVQGSRPDILMKRRPELADLTRKAIQIITDLARPELTLICKPVHRKDHRFIYLDEHIRLEGKTIERALRPADGAIVFFATLGSGVDVVISNSFKEDPALAYAMDASASCLIDSIGTIVCQVSEDVMNQTGLRTGIPISPGAPDWDAATGHRQLGALFAGLPLNIKINSSGMMTPVKSISMLIPYGRQMDQSSRSCDFCAMSATCTYKPPL</sequence>